<sequence length="314" mass="36453">MSLTSLLLPDGELRVIRCDITDKIISCSDGDSALLYLYIVKTGTRLDDTVAMRELNFSKERYERAVFTLSSLMIEQQAKAETANEPKKARKPNYTSNELRIARNTDHKFSAVCDTAEVVLGTLLKDKDIKSLYLIYDYLGLPAEVIIELLSYLKRDRDKVDRHTIEREAYIWTDAGIYTYADAQKHLEKIETQKPLIEAIFKYMNIVGREPSIKERQFASACLDKGFTPEAVELAINRMYANIERYSLNYLKKILLSWHEKGLHTVSEITAIEPEIKQLPKPVQISEPQTDKMEDWEIEWLEEIRRYQENNKDD</sequence>
<dbReference type="Proteomes" id="UP000886808">
    <property type="component" value="Unassembled WGS sequence"/>
</dbReference>
<evidence type="ECO:0000256" key="1">
    <source>
        <dbReference type="ARBA" id="ARBA00093462"/>
    </source>
</evidence>
<name>A0A9D1TIY3_9FIRM</name>
<dbReference type="SUPFAM" id="SSF158499">
    <property type="entry name" value="DnaD domain-like"/>
    <property type="match status" value="1"/>
</dbReference>
<gene>
    <name evidence="3" type="ORF">H9746_06365</name>
</gene>
<dbReference type="Pfam" id="PF07261">
    <property type="entry name" value="DnaB_2"/>
    <property type="match status" value="2"/>
</dbReference>
<organism evidence="3 4">
    <name type="scientific">Candidatus Butyricicoccus avistercoris</name>
    <dbReference type="NCBI Taxonomy" id="2838518"/>
    <lineage>
        <taxon>Bacteria</taxon>
        <taxon>Bacillati</taxon>
        <taxon>Bacillota</taxon>
        <taxon>Clostridia</taxon>
        <taxon>Eubacteriales</taxon>
        <taxon>Butyricicoccaceae</taxon>
        <taxon>Butyricicoccus</taxon>
    </lineage>
</organism>
<proteinExistence type="inferred from homology"/>
<dbReference type="InterPro" id="IPR006343">
    <property type="entry name" value="DnaB/C_C"/>
</dbReference>
<protein>
    <submittedName>
        <fullName evidence="3">DnaD domain protein</fullName>
    </submittedName>
</protein>
<dbReference type="EMBL" id="DXIE01000035">
    <property type="protein sequence ID" value="HIV62445.1"/>
    <property type="molecule type" value="Genomic_DNA"/>
</dbReference>
<evidence type="ECO:0000313" key="3">
    <source>
        <dbReference type="EMBL" id="HIV62445.1"/>
    </source>
</evidence>
<accession>A0A9D1TIY3</accession>
<evidence type="ECO:0000313" key="4">
    <source>
        <dbReference type="Proteomes" id="UP000886808"/>
    </source>
</evidence>
<reference evidence="3" key="2">
    <citation type="submission" date="2021-04" db="EMBL/GenBank/DDBJ databases">
        <authorList>
            <person name="Gilroy R."/>
        </authorList>
    </citation>
    <scope>NUCLEOTIDE SEQUENCE</scope>
    <source>
        <strain evidence="3">CHK193-4272</strain>
    </source>
</reference>
<comment type="similarity">
    <text evidence="1">Belongs to the DnaB/DnaD family.</text>
</comment>
<dbReference type="AlphaFoldDB" id="A0A9D1TIY3"/>
<dbReference type="InterPro" id="IPR034829">
    <property type="entry name" value="DnaD-like_sf"/>
</dbReference>
<comment type="caution">
    <text evidence="3">The sequence shown here is derived from an EMBL/GenBank/DDBJ whole genome shotgun (WGS) entry which is preliminary data.</text>
</comment>
<reference evidence="3" key="1">
    <citation type="journal article" date="2021" name="PeerJ">
        <title>Extensive microbial diversity within the chicken gut microbiome revealed by metagenomics and culture.</title>
        <authorList>
            <person name="Gilroy R."/>
            <person name="Ravi A."/>
            <person name="Getino M."/>
            <person name="Pursley I."/>
            <person name="Horton D.L."/>
            <person name="Alikhan N.F."/>
            <person name="Baker D."/>
            <person name="Gharbi K."/>
            <person name="Hall N."/>
            <person name="Watson M."/>
            <person name="Adriaenssens E.M."/>
            <person name="Foster-Nyarko E."/>
            <person name="Jarju S."/>
            <person name="Secka A."/>
            <person name="Antonio M."/>
            <person name="Oren A."/>
            <person name="Chaudhuri R.R."/>
            <person name="La Ragione R."/>
            <person name="Hildebrand F."/>
            <person name="Pallen M.J."/>
        </authorList>
    </citation>
    <scope>NUCLEOTIDE SEQUENCE</scope>
    <source>
        <strain evidence="3">CHK193-4272</strain>
    </source>
</reference>
<dbReference type="Gene3D" id="1.10.10.630">
    <property type="entry name" value="DnaD domain-like"/>
    <property type="match status" value="2"/>
</dbReference>
<feature type="domain" description="DnaB/C C-terminal" evidence="2">
    <location>
        <begin position="115"/>
        <end position="186"/>
    </location>
</feature>
<feature type="domain" description="DnaB/C C-terminal" evidence="2">
    <location>
        <begin position="203"/>
        <end position="270"/>
    </location>
</feature>
<evidence type="ECO:0000259" key="2">
    <source>
        <dbReference type="Pfam" id="PF07261"/>
    </source>
</evidence>